<evidence type="ECO:0000313" key="1">
    <source>
        <dbReference type="EMBL" id="AAC16254.1"/>
    </source>
</evidence>
<organism evidence="1">
    <name type="scientific">Cryphonectria parasitica</name>
    <name type="common">Chestnut blight fungus</name>
    <name type="synonym">Endothia parasitica</name>
    <dbReference type="NCBI Taxonomy" id="5116"/>
    <lineage>
        <taxon>Eukaryota</taxon>
        <taxon>Fungi</taxon>
        <taxon>Dikarya</taxon>
        <taxon>Ascomycota</taxon>
        <taxon>Pezizomycotina</taxon>
        <taxon>Sordariomycetes</taxon>
        <taxon>Sordariomycetidae</taxon>
        <taxon>Diaporthales</taxon>
        <taxon>Cryphonectriaceae</taxon>
        <taxon>Cryphonectria-Endothia species complex</taxon>
        <taxon>Cryphonectria</taxon>
    </lineage>
</organism>
<accession>P87089</accession>
<protein>
    <submittedName>
        <fullName evidence="1">Uncharacterized protein</fullName>
    </submittedName>
</protein>
<reference evidence="1" key="1">
    <citation type="journal article" date="1998" name="Fungal Genet. Biol.">
        <title>Cloning and characterization of a general amino acid control transcriptional activator from the chestnut blight fungus Cryphonectria parasitica.</title>
        <authorList>
            <person name="Wang P."/>
            <person name="Larson T.G."/>
            <person name="Chen C.H."/>
            <person name="Pawlyk D.M."/>
            <person name="Clark J.A."/>
            <person name="Nuss D.L."/>
        </authorList>
    </citation>
    <scope>NUCLEOTIDE SEQUENCE</scope>
    <source>
        <strain evidence="1">EP155</strain>
    </source>
</reference>
<sequence length="44" mass="4297">MASSQYFEPSGTTSCTPASSVPTATFCAARGLCPIPSGSPSAAT</sequence>
<name>P87089_CRYPA</name>
<dbReference type="AlphaFoldDB" id="P87089"/>
<proteinExistence type="predicted"/>
<dbReference type="EMBL" id="U96134">
    <property type="protein sequence ID" value="AAC16254.1"/>
    <property type="molecule type" value="Genomic_DNA"/>
</dbReference>